<dbReference type="PANTHER" id="PTHR43581">
    <property type="entry name" value="ATP/GTP PHOSPHATASE"/>
    <property type="match status" value="1"/>
</dbReference>
<name>Q637C8_BACCZ</name>
<dbReference type="EMBL" id="CP000001">
    <property type="protein sequence ID" value="AAU16859.1"/>
    <property type="molecule type" value="Genomic_DNA"/>
</dbReference>
<dbReference type="InterPro" id="IPR051396">
    <property type="entry name" value="Bact_Antivir_Def_Nuclease"/>
</dbReference>
<proteinExistence type="predicted"/>
<dbReference type="PANTHER" id="PTHR43581:SF2">
    <property type="entry name" value="EXCINUCLEASE ATPASE SUBUNIT"/>
    <property type="match status" value="1"/>
</dbReference>
<accession>Q637C8</accession>
<sequence>MYSFEIEGLFGDRDIKFNFEKPLLILIGENGVGKSTVLSILNCILERNTAGLKEYDFDLIKYKVNETTYCLYRDDMDKIPNDFEVNYNLLNDSLLQNKMLLKDVAKELQITYSMFTRHFNEKKFYWFIDRMEYLQFQGIATPLADNFFREIVNEKHTNHPTLQNFFDPICSELKGELLYFPTYRRVEEEAYKVGHVIDKDLGKNVIKFGMQDVQKIFNNIIEQIKTETINGVQKVMDSLFTDLLSELNLSNEYDSIDLKNKREDLEIILKRSENSLPFSMKKTLEKLDVILDKKDLTDKEQFILYFITKYLNIYESSKVHDEKINLFIKVCNSYFKDKKFIYDAKNVHIKLVSKYDLSKEIQLKSLSSGEKQIVSLFASLYLTGKEDYVILFDEPELSLSIKWQEKLLKDILETKKCNFMTAVTHSPFIVPEELRKYTLSFGSTVQRKGEYIDG</sequence>
<keyword evidence="2" id="KW-0547">Nucleotide-binding</keyword>
<dbReference type="AlphaFoldDB" id="Q637C8"/>
<protein>
    <submittedName>
        <fullName evidence="2">ATP-binding protein</fullName>
    </submittedName>
</protein>
<organism evidence="2 3">
    <name type="scientific">Bacillus cereus (strain ZK / E33L)</name>
    <dbReference type="NCBI Taxonomy" id="288681"/>
    <lineage>
        <taxon>Bacteria</taxon>
        <taxon>Bacillati</taxon>
        <taxon>Bacillota</taxon>
        <taxon>Bacilli</taxon>
        <taxon>Bacillales</taxon>
        <taxon>Bacillaceae</taxon>
        <taxon>Bacillus</taxon>
        <taxon>Bacillus cereus group</taxon>
    </lineage>
</organism>
<dbReference type="RefSeq" id="WP_000286793.1">
    <property type="nucleotide sequence ID" value="NC_006274.1"/>
</dbReference>
<dbReference type="PATRIC" id="fig|288681.22.peg.2011"/>
<dbReference type="KEGG" id="bcz:BCE33L3405"/>
<dbReference type="InterPro" id="IPR027417">
    <property type="entry name" value="P-loop_NTPase"/>
</dbReference>
<gene>
    <name evidence="2" type="ordered locus">BCE33L3405</name>
</gene>
<dbReference type="Proteomes" id="UP000002612">
    <property type="component" value="Chromosome"/>
</dbReference>
<dbReference type="SUPFAM" id="SSF52540">
    <property type="entry name" value="P-loop containing nucleoside triphosphate hydrolases"/>
    <property type="match status" value="1"/>
</dbReference>
<dbReference type="Gene3D" id="3.40.50.300">
    <property type="entry name" value="P-loop containing nucleotide triphosphate hydrolases"/>
    <property type="match status" value="1"/>
</dbReference>
<keyword evidence="2" id="KW-0067">ATP-binding</keyword>
<dbReference type="GO" id="GO:0005524">
    <property type="term" value="F:ATP binding"/>
    <property type="evidence" value="ECO:0007669"/>
    <property type="project" value="UniProtKB-KW"/>
</dbReference>
<evidence type="ECO:0000313" key="2">
    <source>
        <dbReference type="EMBL" id="AAU16859.1"/>
    </source>
</evidence>
<reference evidence="3" key="1">
    <citation type="journal article" date="2006" name="J. Bacteriol.">
        <title>Pathogenomic sequence analysis of Bacillus cereus and Bacillus thuringiensis isolates closely related to Bacillus anthracis.</title>
        <authorList>
            <person name="Han C.S."/>
            <person name="Xie G."/>
            <person name="Challacombe J.F."/>
            <person name="Altherr M.R."/>
            <person name="Bhotika S.S."/>
            <person name="Brown N."/>
            <person name="Bruce D."/>
            <person name="Campbell C.S."/>
            <person name="Campbell M.L."/>
            <person name="Chen J."/>
            <person name="Chertkov O."/>
            <person name="Cleland C."/>
            <person name="Dimitrijevic M."/>
            <person name="Doggett N.A."/>
            <person name="Fawcett J.J."/>
            <person name="Glavina T."/>
            <person name="Goodwin L.A."/>
            <person name="Green L.D."/>
            <person name="Hill K.K."/>
            <person name="Hitchcock P."/>
            <person name="Jackson P.J."/>
            <person name="Keim P."/>
            <person name="Kewalramani A.R."/>
            <person name="Longmire J."/>
            <person name="Lucas S."/>
            <person name="Malfatti S."/>
            <person name="McMurry K."/>
            <person name="Meincke L.J."/>
            <person name="Misra M."/>
            <person name="Moseman B.L."/>
            <person name="Mundt M."/>
            <person name="Munk A.C."/>
            <person name="Okinaka R.T."/>
            <person name="Parson-Quintana B."/>
            <person name="Reilly L.P."/>
            <person name="Richardson P."/>
            <person name="Robinson D.L."/>
            <person name="Rubin E."/>
            <person name="Saunders E."/>
            <person name="Tapia R."/>
            <person name="Tesmer J.G."/>
            <person name="Thayer N."/>
            <person name="Thompson L.S."/>
            <person name="Tice H."/>
            <person name="Ticknor L.O."/>
            <person name="Wills P.L."/>
            <person name="Brettin T.S."/>
            <person name="Gilna P."/>
        </authorList>
    </citation>
    <scope>NUCLEOTIDE SEQUENCE [LARGE SCALE GENOMIC DNA]</scope>
    <source>
        <strain evidence="3">ZK / E33L</strain>
    </source>
</reference>
<dbReference type="InterPro" id="IPR041685">
    <property type="entry name" value="AAA_GajA/Old/RecF-like"/>
</dbReference>
<evidence type="ECO:0000259" key="1">
    <source>
        <dbReference type="Pfam" id="PF13175"/>
    </source>
</evidence>
<feature type="domain" description="Endonuclease GajA/Old nuclease/RecF-like AAA" evidence="1">
    <location>
        <begin position="6"/>
        <end position="430"/>
    </location>
</feature>
<evidence type="ECO:0000313" key="3">
    <source>
        <dbReference type="Proteomes" id="UP000002612"/>
    </source>
</evidence>
<dbReference type="Pfam" id="PF13175">
    <property type="entry name" value="AAA_15"/>
    <property type="match status" value="1"/>
</dbReference>